<protein>
    <submittedName>
        <fullName evidence="2">Uncharacterized protein</fullName>
    </submittedName>
</protein>
<reference evidence="2" key="1">
    <citation type="journal article" date="2020" name="Stud. Mycol.">
        <title>101 Dothideomycetes genomes: a test case for predicting lifestyles and emergence of pathogens.</title>
        <authorList>
            <person name="Haridas S."/>
            <person name="Albert R."/>
            <person name="Binder M."/>
            <person name="Bloem J."/>
            <person name="Labutti K."/>
            <person name="Salamov A."/>
            <person name="Andreopoulos B."/>
            <person name="Baker S."/>
            <person name="Barry K."/>
            <person name="Bills G."/>
            <person name="Bluhm B."/>
            <person name="Cannon C."/>
            <person name="Castanera R."/>
            <person name="Culley D."/>
            <person name="Daum C."/>
            <person name="Ezra D."/>
            <person name="Gonzalez J."/>
            <person name="Henrissat B."/>
            <person name="Kuo A."/>
            <person name="Liang C."/>
            <person name="Lipzen A."/>
            <person name="Lutzoni F."/>
            <person name="Magnuson J."/>
            <person name="Mondo S."/>
            <person name="Nolan M."/>
            <person name="Ohm R."/>
            <person name="Pangilinan J."/>
            <person name="Park H.-J."/>
            <person name="Ramirez L."/>
            <person name="Alfaro M."/>
            <person name="Sun H."/>
            <person name="Tritt A."/>
            <person name="Yoshinaga Y."/>
            <person name="Zwiers L.-H."/>
            <person name="Turgeon B."/>
            <person name="Goodwin S."/>
            <person name="Spatafora J."/>
            <person name="Crous P."/>
            <person name="Grigoriev I."/>
        </authorList>
    </citation>
    <scope>NUCLEOTIDE SEQUENCE</scope>
    <source>
        <strain evidence="2">CBS 115976</strain>
    </source>
</reference>
<evidence type="ECO:0000256" key="1">
    <source>
        <dbReference type="SAM" id="MobiDB-lite"/>
    </source>
</evidence>
<dbReference type="AlphaFoldDB" id="A0A6A6U5L0"/>
<proteinExistence type="predicted"/>
<feature type="compositionally biased region" description="Polar residues" evidence="1">
    <location>
        <begin position="197"/>
        <end position="209"/>
    </location>
</feature>
<gene>
    <name evidence="2" type="ORF">BT63DRAFT_457521</name>
</gene>
<organism evidence="2 3">
    <name type="scientific">Microthyrium microscopicum</name>
    <dbReference type="NCBI Taxonomy" id="703497"/>
    <lineage>
        <taxon>Eukaryota</taxon>
        <taxon>Fungi</taxon>
        <taxon>Dikarya</taxon>
        <taxon>Ascomycota</taxon>
        <taxon>Pezizomycotina</taxon>
        <taxon>Dothideomycetes</taxon>
        <taxon>Dothideomycetes incertae sedis</taxon>
        <taxon>Microthyriales</taxon>
        <taxon>Microthyriaceae</taxon>
        <taxon>Microthyrium</taxon>
    </lineage>
</organism>
<evidence type="ECO:0000313" key="3">
    <source>
        <dbReference type="Proteomes" id="UP000799302"/>
    </source>
</evidence>
<dbReference type="EMBL" id="MU004238">
    <property type="protein sequence ID" value="KAF2666573.1"/>
    <property type="molecule type" value="Genomic_DNA"/>
</dbReference>
<feature type="region of interest" description="Disordered" evidence="1">
    <location>
        <begin position="186"/>
        <end position="217"/>
    </location>
</feature>
<dbReference type="Proteomes" id="UP000799302">
    <property type="component" value="Unassembled WGS sequence"/>
</dbReference>
<evidence type="ECO:0000313" key="2">
    <source>
        <dbReference type="EMBL" id="KAF2666573.1"/>
    </source>
</evidence>
<sequence>MKPVYIILPALVTALPADSSPREMLPSRLRDFQQCEVTRDVMMAPLCDDLVDHEKAASTKEILAMGQMWSQRSLTSKIQLDNCGCCAVTVSSKSAIKLCNKTHNTTLVSYALAGITSSMIAQDSTCVKAGKTKGGYIWVNRPGGQRFSLLVVAPDSPAMDDTPQCANVNGTAYSLAELPKLNSMSTDETSWLPLQEESPSAASQATPTWTIDPRTRPTWDPIHKAI</sequence>
<name>A0A6A6U5L0_9PEZI</name>
<keyword evidence="3" id="KW-1185">Reference proteome</keyword>
<accession>A0A6A6U5L0</accession>